<reference evidence="2" key="1">
    <citation type="submission" date="2016-04" db="EMBL/GenBank/DDBJ databases">
        <title>Cephalotus genome sequencing.</title>
        <authorList>
            <person name="Fukushima K."/>
            <person name="Hasebe M."/>
            <person name="Fang X."/>
        </authorList>
    </citation>
    <scope>NUCLEOTIDE SEQUENCE [LARGE SCALE GENOMIC DNA]</scope>
    <source>
        <strain evidence="2">cv. St1</strain>
    </source>
</reference>
<comment type="caution">
    <text evidence="1">The sequence shown here is derived from an EMBL/GenBank/DDBJ whole genome shotgun (WGS) entry which is preliminary data.</text>
</comment>
<feature type="non-terminal residue" evidence="1">
    <location>
        <position position="1"/>
    </location>
</feature>
<dbReference type="AlphaFoldDB" id="A0A1Q3DBS0"/>
<dbReference type="OrthoDB" id="415724at2759"/>
<evidence type="ECO:0000313" key="2">
    <source>
        <dbReference type="Proteomes" id="UP000187406"/>
    </source>
</evidence>
<name>A0A1Q3DBS0_CEPFO</name>
<evidence type="ECO:0000313" key="1">
    <source>
        <dbReference type="EMBL" id="GAV89986.1"/>
    </source>
</evidence>
<gene>
    <name evidence="1" type="ORF">CFOL_v3_33397</name>
</gene>
<sequence>LLVITQVCSDWGSDADKPLD</sequence>
<dbReference type="EMBL" id="BDDD01005870">
    <property type="protein sequence ID" value="GAV89986.1"/>
    <property type="molecule type" value="Genomic_DNA"/>
</dbReference>
<organism evidence="1 2">
    <name type="scientific">Cephalotus follicularis</name>
    <name type="common">Albany pitcher plant</name>
    <dbReference type="NCBI Taxonomy" id="3775"/>
    <lineage>
        <taxon>Eukaryota</taxon>
        <taxon>Viridiplantae</taxon>
        <taxon>Streptophyta</taxon>
        <taxon>Embryophyta</taxon>
        <taxon>Tracheophyta</taxon>
        <taxon>Spermatophyta</taxon>
        <taxon>Magnoliopsida</taxon>
        <taxon>eudicotyledons</taxon>
        <taxon>Gunneridae</taxon>
        <taxon>Pentapetalae</taxon>
        <taxon>rosids</taxon>
        <taxon>fabids</taxon>
        <taxon>Oxalidales</taxon>
        <taxon>Cephalotaceae</taxon>
        <taxon>Cephalotus</taxon>
    </lineage>
</organism>
<keyword evidence="2" id="KW-1185">Reference proteome</keyword>
<dbReference type="Proteomes" id="UP000187406">
    <property type="component" value="Unassembled WGS sequence"/>
</dbReference>
<protein>
    <submittedName>
        <fullName evidence="1">Uncharacterized protein</fullName>
    </submittedName>
</protein>
<accession>A0A1Q3DBS0</accession>
<proteinExistence type="predicted"/>